<dbReference type="InterPro" id="IPR016181">
    <property type="entry name" value="Acyl_CoA_acyltransferase"/>
</dbReference>
<sequence>MKIKLENMLLVPLIDMPEFIEECIELLNEEWPKSINIRRISIQKTLNNKPPLSIILLEKENKLIGHARLCPLPQNENGCWIESVVIWKNLRGKGFGRTLMEGIEMCAKEFGFKEIFLSTTDKANFYIKCGYSKCSPILNFGSNFKLFERNGLLKNYLLINKEENNLNKNIILTQNPLFNSIPSPPPPPPPLPNYKKDQKIYLTKII</sequence>
<dbReference type="AlphaFoldDB" id="A0A6V7U0B0"/>
<proteinExistence type="predicted"/>
<dbReference type="GO" id="GO:1905502">
    <property type="term" value="F:acetyl-CoA binding"/>
    <property type="evidence" value="ECO:0007669"/>
    <property type="project" value="TreeGrafter"/>
</dbReference>
<organism evidence="2 3">
    <name type="scientific">Meloidogyne enterolobii</name>
    <name type="common">Root-knot nematode worm</name>
    <name type="synonym">Meloidogyne mayaguensis</name>
    <dbReference type="NCBI Taxonomy" id="390850"/>
    <lineage>
        <taxon>Eukaryota</taxon>
        <taxon>Metazoa</taxon>
        <taxon>Ecdysozoa</taxon>
        <taxon>Nematoda</taxon>
        <taxon>Chromadorea</taxon>
        <taxon>Rhabditida</taxon>
        <taxon>Tylenchina</taxon>
        <taxon>Tylenchomorpha</taxon>
        <taxon>Tylenchoidea</taxon>
        <taxon>Meloidogynidae</taxon>
        <taxon>Meloidogyninae</taxon>
        <taxon>Meloidogyne</taxon>
    </lineage>
</organism>
<reference evidence="2 3" key="1">
    <citation type="submission" date="2020-08" db="EMBL/GenBank/DDBJ databases">
        <authorList>
            <person name="Koutsovoulos G."/>
            <person name="Danchin GJ E."/>
        </authorList>
    </citation>
    <scope>NUCLEOTIDE SEQUENCE [LARGE SCALE GENOMIC DNA]</scope>
</reference>
<dbReference type="SUPFAM" id="SSF55729">
    <property type="entry name" value="Acyl-CoA N-acyltransferases (Nat)"/>
    <property type="match status" value="1"/>
</dbReference>
<gene>
    <name evidence="2" type="ORF">MENT_LOCUS5532</name>
</gene>
<dbReference type="OrthoDB" id="329272at2759"/>
<dbReference type="CDD" id="cd04301">
    <property type="entry name" value="NAT_SF"/>
    <property type="match status" value="1"/>
</dbReference>
<dbReference type="GO" id="GO:0005737">
    <property type="term" value="C:cytoplasm"/>
    <property type="evidence" value="ECO:0007669"/>
    <property type="project" value="TreeGrafter"/>
</dbReference>
<evidence type="ECO:0000313" key="3">
    <source>
        <dbReference type="Proteomes" id="UP000580250"/>
    </source>
</evidence>
<dbReference type="Pfam" id="PF00583">
    <property type="entry name" value="Acetyltransf_1"/>
    <property type="match status" value="1"/>
</dbReference>
<dbReference type="InterPro" id="IPR000182">
    <property type="entry name" value="GNAT_dom"/>
</dbReference>
<feature type="domain" description="N-acetyltransferase" evidence="1">
    <location>
        <begin position="8"/>
        <end position="171"/>
    </location>
</feature>
<protein>
    <recommendedName>
        <fullName evidence="1">N-acetyltransferase domain-containing protein</fullName>
    </recommendedName>
</protein>
<dbReference type="PANTHER" id="PTHR13538">
    <property type="entry name" value="N-ACETYLTRANSFERASE 6"/>
    <property type="match status" value="1"/>
</dbReference>
<name>A0A6V7U0B0_MELEN</name>
<dbReference type="Proteomes" id="UP000580250">
    <property type="component" value="Unassembled WGS sequence"/>
</dbReference>
<evidence type="ECO:0000259" key="1">
    <source>
        <dbReference type="PROSITE" id="PS51186"/>
    </source>
</evidence>
<accession>A0A6V7U0B0</accession>
<comment type="caution">
    <text evidence="2">The sequence shown here is derived from an EMBL/GenBank/DDBJ whole genome shotgun (WGS) entry which is preliminary data.</text>
</comment>
<evidence type="ECO:0000313" key="2">
    <source>
        <dbReference type="EMBL" id="CAD2137734.1"/>
    </source>
</evidence>
<dbReference type="InterPro" id="IPR039840">
    <property type="entry name" value="NAA80"/>
</dbReference>
<dbReference type="EMBL" id="CAJEWN010000020">
    <property type="protein sequence ID" value="CAD2137734.1"/>
    <property type="molecule type" value="Genomic_DNA"/>
</dbReference>
<dbReference type="GO" id="GO:0008080">
    <property type="term" value="F:N-acetyltransferase activity"/>
    <property type="evidence" value="ECO:0007669"/>
    <property type="project" value="InterPro"/>
</dbReference>
<dbReference type="Gene3D" id="3.40.630.30">
    <property type="match status" value="1"/>
</dbReference>
<dbReference type="PROSITE" id="PS51186">
    <property type="entry name" value="GNAT"/>
    <property type="match status" value="1"/>
</dbReference>
<dbReference type="PANTHER" id="PTHR13538:SF4">
    <property type="entry name" value="N-ALPHA-ACETYLTRANSFERASE 80"/>
    <property type="match status" value="1"/>
</dbReference>